<dbReference type="InterPro" id="IPR001789">
    <property type="entry name" value="Sig_transdc_resp-reg_receiver"/>
</dbReference>
<proteinExistence type="predicted"/>
<dbReference type="OrthoDB" id="9786548at2"/>
<dbReference type="PROSITE" id="PS50110">
    <property type="entry name" value="RESPONSE_REGULATORY"/>
    <property type="match status" value="1"/>
</dbReference>
<dbReference type="PANTHER" id="PTHR43228">
    <property type="entry name" value="TWO-COMPONENT RESPONSE REGULATOR"/>
    <property type="match status" value="1"/>
</dbReference>
<keyword evidence="1" id="KW-0597">Phosphoprotein</keyword>
<accession>V4PJ82</accession>
<name>V4PJ82_9CAUL</name>
<evidence type="ECO:0000313" key="4">
    <source>
        <dbReference type="Proteomes" id="UP000017837"/>
    </source>
</evidence>
<dbReference type="InterPro" id="IPR052048">
    <property type="entry name" value="ST_Response_Regulator"/>
</dbReference>
<evidence type="ECO:0000313" key="3">
    <source>
        <dbReference type="EMBL" id="ESQ94022.1"/>
    </source>
</evidence>
<dbReference type="Pfam" id="PF00072">
    <property type="entry name" value="Response_reg"/>
    <property type="match status" value="1"/>
</dbReference>
<dbReference type="STRING" id="1121022.GCA_000376105_01818"/>
<dbReference type="CDD" id="cd17574">
    <property type="entry name" value="REC_OmpR"/>
    <property type="match status" value="1"/>
</dbReference>
<dbReference type="InterPro" id="IPR011006">
    <property type="entry name" value="CheY-like_superfamily"/>
</dbReference>
<dbReference type="RefSeq" id="WP_018081485.1">
    <property type="nucleotide sequence ID" value="NZ_AQWM01000005.1"/>
</dbReference>
<dbReference type="PATRIC" id="fig|1121022.4.peg.543"/>
<gene>
    <name evidence="3" type="ORF">ABENE_02740</name>
</gene>
<protein>
    <recommendedName>
        <fullName evidence="2">Response regulatory domain-containing protein</fullName>
    </recommendedName>
</protein>
<dbReference type="eggNOG" id="COG0745">
    <property type="taxonomic scope" value="Bacteria"/>
</dbReference>
<evidence type="ECO:0000259" key="2">
    <source>
        <dbReference type="PROSITE" id="PS50110"/>
    </source>
</evidence>
<comment type="caution">
    <text evidence="3">The sequence shown here is derived from an EMBL/GenBank/DDBJ whole genome shotgun (WGS) entry which is preliminary data.</text>
</comment>
<evidence type="ECO:0000256" key="1">
    <source>
        <dbReference type="PROSITE-ProRule" id="PRU00169"/>
    </source>
</evidence>
<feature type="modified residue" description="4-aspartylphosphate" evidence="1">
    <location>
        <position position="71"/>
    </location>
</feature>
<dbReference type="SUPFAM" id="SSF52172">
    <property type="entry name" value="CheY-like"/>
    <property type="match status" value="1"/>
</dbReference>
<dbReference type="GO" id="GO:0000160">
    <property type="term" value="P:phosphorelay signal transduction system"/>
    <property type="evidence" value="ECO:0007669"/>
    <property type="project" value="InterPro"/>
</dbReference>
<sequence>MSTVHSQTSRLLRKIDCASKSLLIVEDNDASRRLVMELLRAAGFSNLSFARDAEEAIEHIQTQGPDLLLLDWGLPGMSGIELVNHIRQAALKPDPRFPNPQLPIVMLTARQRVFDVTVASHAGINEFVVKPFSTSTLLKAISSALVKKREFVAAPDFVGPDRRRRKSALHPGLLRREGDADEAAKVLQNPMAAEIEALRGAMRRTPGQKLNRDQINQVVVRLVHTQTLAHDLRMRLIEQATKSLNAYVHLFGEQAEEEVLDVHLDALIRLNETPHADPDEAVNIVKHLNTLVNKRKTNRKVSQ</sequence>
<reference evidence="3 4" key="1">
    <citation type="journal article" date="2014" name="Nature">
        <title>Sequential evolution of bacterial morphology by co-option of a developmental regulator.</title>
        <authorList>
            <person name="Jiang C."/>
            <person name="Brown P.J."/>
            <person name="Ducret A."/>
            <person name="Brun Y.V."/>
        </authorList>
    </citation>
    <scope>NUCLEOTIDE SEQUENCE [LARGE SCALE GENOMIC DNA]</scope>
    <source>
        <strain evidence="3 4">DSM 16100</strain>
    </source>
</reference>
<dbReference type="SMART" id="SM00448">
    <property type="entry name" value="REC"/>
    <property type="match status" value="1"/>
</dbReference>
<feature type="domain" description="Response regulatory" evidence="2">
    <location>
        <begin position="21"/>
        <end position="145"/>
    </location>
</feature>
<dbReference type="PANTHER" id="PTHR43228:SF1">
    <property type="entry name" value="TWO-COMPONENT RESPONSE REGULATOR ARR22"/>
    <property type="match status" value="1"/>
</dbReference>
<organism evidence="3 4">
    <name type="scientific">Asticcacaulis benevestitus DSM 16100 = ATCC BAA-896</name>
    <dbReference type="NCBI Taxonomy" id="1121022"/>
    <lineage>
        <taxon>Bacteria</taxon>
        <taxon>Pseudomonadati</taxon>
        <taxon>Pseudomonadota</taxon>
        <taxon>Alphaproteobacteria</taxon>
        <taxon>Caulobacterales</taxon>
        <taxon>Caulobacteraceae</taxon>
        <taxon>Asticcacaulis</taxon>
    </lineage>
</organism>
<dbReference type="EMBL" id="AWGB01000005">
    <property type="protein sequence ID" value="ESQ94022.1"/>
    <property type="molecule type" value="Genomic_DNA"/>
</dbReference>
<dbReference type="Proteomes" id="UP000017837">
    <property type="component" value="Unassembled WGS sequence"/>
</dbReference>
<dbReference type="Gene3D" id="3.40.50.2300">
    <property type="match status" value="1"/>
</dbReference>
<dbReference type="AlphaFoldDB" id="V4PJ82"/>
<keyword evidence="4" id="KW-1185">Reference proteome</keyword>